<proteinExistence type="predicted"/>
<dbReference type="Gramene" id="AET3Gv20438800.1">
    <property type="protein sequence ID" value="AET3Gv20438800.1"/>
    <property type="gene ID" value="AET3Gv20438800"/>
</dbReference>
<protein>
    <submittedName>
        <fullName evidence="2">Uncharacterized protein</fullName>
    </submittedName>
</protein>
<name>A0A453ESE6_AEGTS</name>
<reference evidence="2" key="4">
    <citation type="submission" date="2019-03" db="UniProtKB">
        <authorList>
            <consortium name="EnsemblPlants"/>
        </authorList>
    </citation>
    <scope>IDENTIFICATION</scope>
</reference>
<dbReference type="EnsemblPlants" id="AET3Gv20438800.1">
    <property type="protein sequence ID" value="AET3Gv20438800.1"/>
    <property type="gene ID" value="AET3Gv20438800"/>
</dbReference>
<sequence length="195" mass="20621">MAAPSTAAPPDKGASPPGDGPIGGVFSGQEWKAFRERSRRLIKMAKNRERCLKHSRRRVKDLCRKLAGEKGVACFPRNLSVEPYWKSQGASRRGLLFGNYSRGDKNPTTSIANNNNNNAKPMDVVKVATAVSGLTVSDKGAATSAKTTAGQKGRVQEVLAHAPASASLGQVDQVGALAAPVQGHTPLEDSSWCNA</sequence>
<dbReference type="Proteomes" id="UP000015105">
    <property type="component" value="Chromosome 3D"/>
</dbReference>
<evidence type="ECO:0000313" key="3">
    <source>
        <dbReference type="Proteomes" id="UP000015105"/>
    </source>
</evidence>
<evidence type="ECO:0000313" key="2">
    <source>
        <dbReference type="EnsemblPlants" id="AET3Gv20438800.1"/>
    </source>
</evidence>
<reference evidence="3" key="1">
    <citation type="journal article" date="2014" name="Science">
        <title>Ancient hybridizations among the ancestral genomes of bread wheat.</title>
        <authorList>
            <consortium name="International Wheat Genome Sequencing Consortium,"/>
            <person name="Marcussen T."/>
            <person name="Sandve S.R."/>
            <person name="Heier L."/>
            <person name="Spannagl M."/>
            <person name="Pfeifer M."/>
            <person name="Jakobsen K.S."/>
            <person name="Wulff B.B."/>
            <person name="Steuernagel B."/>
            <person name="Mayer K.F."/>
            <person name="Olsen O.A."/>
        </authorList>
    </citation>
    <scope>NUCLEOTIDE SEQUENCE [LARGE SCALE GENOMIC DNA]</scope>
    <source>
        <strain evidence="3">cv. AL8/78</strain>
    </source>
</reference>
<dbReference type="AlphaFoldDB" id="A0A453ESE6"/>
<accession>A0A453ESE6</accession>
<feature type="region of interest" description="Disordered" evidence="1">
    <location>
        <begin position="1"/>
        <end position="26"/>
    </location>
</feature>
<evidence type="ECO:0000256" key="1">
    <source>
        <dbReference type="SAM" id="MobiDB-lite"/>
    </source>
</evidence>
<reference evidence="2" key="5">
    <citation type="journal article" date="2021" name="G3 (Bethesda)">
        <title>Aegilops tauschii genome assembly Aet v5.0 features greater sequence contiguity and improved annotation.</title>
        <authorList>
            <person name="Wang L."/>
            <person name="Zhu T."/>
            <person name="Rodriguez J.C."/>
            <person name="Deal K.R."/>
            <person name="Dubcovsky J."/>
            <person name="McGuire P.E."/>
            <person name="Lux T."/>
            <person name="Spannagl M."/>
            <person name="Mayer K.F.X."/>
            <person name="Baldrich P."/>
            <person name="Meyers B.C."/>
            <person name="Huo N."/>
            <person name="Gu Y.Q."/>
            <person name="Zhou H."/>
            <person name="Devos K.M."/>
            <person name="Bennetzen J.L."/>
            <person name="Unver T."/>
            <person name="Budak H."/>
            <person name="Gulick P.J."/>
            <person name="Galiba G."/>
            <person name="Kalapos B."/>
            <person name="Nelson D.R."/>
            <person name="Li P."/>
            <person name="You F.M."/>
            <person name="Luo M.C."/>
            <person name="Dvorak J."/>
        </authorList>
    </citation>
    <scope>NUCLEOTIDE SEQUENCE [LARGE SCALE GENOMIC DNA]</scope>
    <source>
        <strain evidence="2">cv. AL8/78</strain>
    </source>
</reference>
<organism evidence="2 3">
    <name type="scientific">Aegilops tauschii subsp. strangulata</name>
    <name type="common">Goatgrass</name>
    <dbReference type="NCBI Taxonomy" id="200361"/>
    <lineage>
        <taxon>Eukaryota</taxon>
        <taxon>Viridiplantae</taxon>
        <taxon>Streptophyta</taxon>
        <taxon>Embryophyta</taxon>
        <taxon>Tracheophyta</taxon>
        <taxon>Spermatophyta</taxon>
        <taxon>Magnoliopsida</taxon>
        <taxon>Liliopsida</taxon>
        <taxon>Poales</taxon>
        <taxon>Poaceae</taxon>
        <taxon>BOP clade</taxon>
        <taxon>Pooideae</taxon>
        <taxon>Triticodae</taxon>
        <taxon>Triticeae</taxon>
        <taxon>Triticinae</taxon>
        <taxon>Aegilops</taxon>
    </lineage>
</organism>
<reference evidence="3" key="2">
    <citation type="journal article" date="2017" name="Nat. Plants">
        <title>The Aegilops tauschii genome reveals multiple impacts of transposons.</title>
        <authorList>
            <person name="Zhao G."/>
            <person name="Zou C."/>
            <person name="Li K."/>
            <person name="Wang K."/>
            <person name="Li T."/>
            <person name="Gao L."/>
            <person name="Zhang X."/>
            <person name="Wang H."/>
            <person name="Yang Z."/>
            <person name="Liu X."/>
            <person name="Jiang W."/>
            <person name="Mao L."/>
            <person name="Kong X."/>
            <person name="Jiao Y."/>
            <person name="Jia J."/>
        </authorList>
    </citation>
    <scope>NUCLEOTIDE SEQUENCE [LARGE SCALE GENOMIC DNA]</scope>
    <source>
        <strain evidence="3">cv. AL8/78</strain>
    </source>
</reference>
<reference evidence="2" key="3">
    <citation type="journal article" date="2017" name="Nature">
        <title>Genome sequence of the progenitor of the wheat D genome Aegilops tauschii.</title>
        <authorList>
            <person name="Luo M.C."/>
            <person name="Gu Y.Q."/>
            <person name="Puiu D."/>
            <person name="Wang H."/>
            <person name="Twardziok S.O."/>
            <person name="Deal K.R."/>
            <person name="Huo N."/>
            <person name="Zhu T."/>
            <person name="Wang L."/>
            <person name="Wang Y."/>
            <person name="McGuire P.E."/>
            <person name="Liu S."/>
            <person name="Long H."/>
            <person name="Ramasamy R.K."/>
            <person name="Rodriguez J.C."/>
            <person name="Van S.L."/>
            <person name="Yuan L."/>
            <person name="Wang Z."/>
            <person name="Xia Z."/>
            <person name="Xiao L."/>
            <person name="Anderson O.D."/>
            <person name="Ouyang S."/>
            <person name="Liang Y."/>
            <person name="Zimin A.V."/>
            <person name="Pertea G."/>
            <person name="Qi P."/>
            <person name="Bennetzen J.L."/>
            <person name="Dai X."/>
            <person name="Dawson M.W."/>
            <person name="Muller H.G."/>
            <person name="Kugler K."/>
            <person name="Rivarola-Duarte L."/>
            <person name="Spannagl M."/>
            <person name="Mayer K.F.X."/>
            <person name="Lu F.H."/>
            <person name="Bevan M.W."/>
            <person name="Leroy P."/>
            <person name="Li P."/>
            <person name="You F.M."/>
            <person name="Sun Q."/>
            <person name="Liu Z."/>
            <person name="Lyons E."/>
            <person name="Wicker T."/>
            <person name="Salzberg S.L."/>
            <person name="Devos K.M."/>
            <person name="Dvorak J."/>
        </authorList>
    </citation>
    <scope>NUCLEOTIDE SEQUENCE [LARGE SCALE GENOMIC DNA]</scope>
    <source>
        <strain evidence="2">cv. AL8/78</strain>
    </source>
</reference>
<keyword evidence="3" id="KW-1185">Reference proteome</keyword>